<organism evidence="8">
    <name type="scientific">Rhizochromulina marina</name>
    <dbReference type="NCBI Taxonomy" id="1034831"/>
    <lineage>
        <taxon>Eukaryota</taxon>
        <taxon>Sar</taxon>
        <taxon>Stramenopiles</taxon>
        <taxon>Ochrophyta</taxon>
        <taxon>Dictyochophyceae</taxon>
        <taxon>Rhizochromulinales</taxon>
        <taxon>Rhizochromulina</taxon>
    </lineage>
</organism>
<dbReference type="InterPro" id="IPR045270">
    <property type="entry name" value="STKc_AGC"/>
</dbReference>
<dbReference type="GO" id="GO:0005952">
    <property type="term" value="C:cAMP-dependent protein kinase complex"/>
    <property type="evidence" value="ECO:0007669"/>
    <property type="project" value="TreeGrafter"/>
</dbReference>
<dbReference type="InterPro" id="IPR011009">
    <property type="entry name" value="Kinase-like_dom_sf"/>
</dbReference>
<feature type="compositionally biased region" description="Polar residues" evidence="6">
    <location>
        <begin position="63"/>
        <end position="78"/>
    </location>
</feature>
<evidence type="ECO:0000256" key="2">
    <source>
        <dbReference type="ARBA" id="ARBA00022679"/>
    </source>
</evidence>
<feature type="compositionally biased region" description="Basic and acidic residues" evidence="6">
    <location>
        <begin position="10"/>
        <end position="24"/>
    </location>
</feature>
<dbReference type="AlphaFoldDB" id="A0A7S2RT33"/>
<dbReference type="CDD" id="cd05123">
    <property type="entry name" value="STKc_AGC"/>
    <property type="match status" value="1"/>
</dbReference>
<dbReference type="InterPro" id="IPR008271">
    <property type="entry name" value="Ser/Thr_kinase_AS"/>
</dbReference>
<dbReference type="SUPFAM" id="SSF56112">
    <property type="entry name" value="Protein kinase-like (PK-like)"/>
    <property type="match status" value="1"/>
</dbReference>
<feature type="region of interest" description="Disordered" evidence="6">
    <location>
        <begin position="235"/>
        <end position="274"/>
    </location>
</feature>
<evidence type="ECO:0000256" key="4">
    <source>
        <dbReference type="ARBA" id="ARBA00022777"/>
    </source>
</evidence>
<dbReference type="PANTHER" id="PTHR24353:SF143">
    <property type="entry name" value="PROTEIN KINASE DOMAIN-CONTAINING PROTEIN"/>
    <property type="match status" value="1"/>
</dbReference>
<evidence type="ECO:0000256" key="5">
    <source>
        <dbReference type="ARBA" id="ARBA00022840"/>
    </source>
</evidence>
<dbReference type="EMBL" id="HBHJ01011802">
    <property type="protein sequence ID" value="CAD9679854.1"/>
    <property type="molecule type" value="Transcribed_RNA"/>
</dbReference>
<gene>
    <name evidence="8" type="ORF">RMAR1173_LOCUS7691</name>
</gene>
<dbReference type="PROSITE" id="PS00108">
    <property type="entry name" value="PROTEIN_KINASE_ST"/>
    <property type="match status" value="1"/>
</dbReference>
<dbReference type="PROSITE" id="PS50011">
    <property type="entry name" value="PROTEIN_KINASE_DOM"/>
    <property type="match status" value="1"/>
</dbReference>
<keyword evidence="1" id="KW-0723">Serine/threonine-protein kinase</keyword>
<dbReference type="Pfam" id="PF00069">
    <property type="entry name" value="Pkinase"/>
    <property type="match status" value="1"/>
</dbReference>
<feature type="compositionally biased region" description="Low complexity" evidence="6">
    <location>
        <begin position="79"/>
        <end position="96"/>
    </location>
</feature>
<dbReference type="Gene3D" id="3.30.200.20">
    <property type="entry name" value="Phosphorylase Kinase, domain 1"/>
    <property type="match status" value="1"/>
</dbReference>
<dbReference type="GO" id="GO:0004691">
    <property type="term" value="F:cAMP-dependent protein kinase activity"/>
    <property type="evidence" value="ECO:0007669"/>
    <property type="project" value="TreeGrafter"/>
</dbReference>
<feature type="compositionally biased region" description="Basic residues" evidence="6">
    <location>
        <begin position="144"/>
        <end position="158"/>
    </location>
</feature>
<feature type="region of interest" description="Disordered" evidence="6">
    <location>
        <begin position="125"/>
        <end position="203"/>
    </location>
</feature>
<feature type="compositionally biased region" description="Gly residues" evidence="6">
    <location>
        <begin position="258"/>
        <end position="270"/>
    </location>
</feature>
<reference evidence="8" key="1">
    <citation type="submission" date="2021-01" db="EMBL/GenBank/DDBJ databases">
        <authorList>
            <person name="Corre E."/>
            <person name="Pelletier E."/>
            <person name="Niang G."/>
            <person name="Scheremetjew M."/>
            <person name="Finn R."/>
            <person name="Kale V."/>
            <person name="Holt S."/>
            <person name="Cochrane G."/>
            <person name="Meng A."/>
            <person name="Brown T."/>
            <person name="Cohen L."/>
        </authorList>
    </citation>
    <scope>NUCLEOTIDE SEQUENCE</scope>
    <source>
        <strain evidence="8">CCMP1243</strain>
    </source>
</reference>
<keyword evidence="4" id="KW-0418">Kinase</keyword>
<feature type="region of interest" description="Disordered" evidence="6">
    <location>
        <begin position="1"/>
        <end position="104"/>
    </location>
</feature>
<feature type="domain" description="Protein kinase" evidence="7">
    <location>
        <begin position="218"/>
        <end position="522"/>
    </location>
</feature>
<sequence length="541" mass="60609">MAASPRSARASREVIRERVLERKKSASMLGSDASTKQPSHKLRALRPPREAEAAEAVSPKRVSPQQRSRANTEDSSAPTSFTTRTGGSVGSSTPRTQRGIWSDNMSSLLGGASALLGTMTLRVPGPRVHAQDNSDADTPSPRHSPGRSPKRRGWKGMFKRSSTGSRSREHTPSPLGRRRPTRDAMNQVRPERQPSPSGNHILDRWAVSTVPDVRLSDLHKERVLGKGHQGKVFLVSASDARKRSQDALQRDDDSDNEGNGGGGATSGGDNGDTVFALSTPTPLYALKVLHKDKLKSTKHQGMALREVEIMRSLDSPFHTRLVNTYRTQTRLFMLMDYAKGGDLYRQVHKSWLPLDHSDIRRYTSHLVLALEHMHERGIIHRDIKSSNLLLDEHGVLKLCNYGFARYLPSREKCTTMLGTYSYLSPEQCREQPYDHSADLWALGIVVYEMMYGTTPFESSDVDHKVFARETMQNIESAVLTFPVASTVAFTAKLFIKSILTKNPTERLGHGLNFRDIKAHSWFKNVEWHEAHRPVPKWLLSW</sequence>
<keyword evidence="3" id="KW-0547">Nucleotide-binding</keyword>
<evidence type="ECO:0000256" key="6">
    <source>
        <dbReference type="SAM" id="MobiDB-lite"/>
    </source>
</evidence>
<name>A0A7S2RT33_9STRA</name>
<keyword evidence="2" id="KW-0808">Transferase</keyword>
<evidence type="ECO:0000313" key="8">
    <source>
        <dbReference type="EMBL" id="CAD9679854.1"/>
    </source>
</evidence>
<dbReference type="PANTHER" id="PTHR24353">
    <property type="entry name" value="CYCLIC NUCLEOTIDE-DEPENDENT PROTEIN KINASE"/>
    <property type="match status" value="1"/>
</dbReference>
<dbReference type="InterPro" id="IPR000719">
    <property type="entry name" value="Prot_kinase_dom"/>
</dbReference>
<evidence type="ECO:0000256" key="1">
    <source>
        <dbReference type="ARBA" id="ARBA00022527"/>
    </source>
</evidence>
<dbReference type="SMART" id="SM00220">
    <property type="entry name" value="S_TKc"/>
    <property type="match status" value="1"/>
</dbReference>
<proteinExistence type="predicted"/>
<dbReference type="Gene3D" id="1.10.510.10">
    <property type="entry name" value="Transferase(Phosphotransferase) domain 1"/>
    <property type="match status" value="1"/>
</dbReference>
<protein>
    <recommendedName>
        <fullName evidence="7">Protein kinase domain-containing protein</fullName>
    </recommendedName>
</protein>
<dbReference type="GO" id="GO:0005524">
    <property type="term" value="F:ATP binding"/>
    <property type="evidence" value="ECO:0007669"/>
    <property type="project" value="UniProtKB-KW"/>
</dbReference>
<accession>A0A7S2RT33</accession>
<feature type="compositionally biased region" description="Basic and acidic residues" evidence="6">
    <location>
        <begin position="239"/>
        <end position="251"/>
    </location>
</feature>
<keyword evidence="5" id="KW-0067">ATP-binding</keyword>
<evidence type="ECO:0000256" key="3">
    <source>
        <dbReference type="ARBA" id="ARBA00022741"/>
    </source>
</evidence>
<evidence type="ECO:0000259" key="7">
    <source>
        <dbReference type="PROSITE" id="PS50011"/>
    </source>
</evidence>